<name>A0A4U0F077_9FLAO</name>
<dbReference type="Gene3D" id="3.40.50.150">
    <property type="entry name" value="Vaccinia Virus protein VP39"/>
    <property type="match status" value="1"/>
</dbReference>
<evidence type="ECO:0000313" key="5">
    <source>
        <dbReference type="EMBL" id="TJY37743.1"/>
    </source>
</evidence>
<dbReference type="OrthoDB" id="9795634at2"/>
<evidence type="ECO:0000256" key="4">
    <source>
        <dbReference type="ARBA" id="ARBA00022691"/>
    </source>
</evidence>
<accession>A0A4U0F077</accession>
<protein>
    <submittedName>
        <fullName evidence="5">Methyltransferase domain-containing protein</fullName>
    </submittedName>
</protein>
<evidence type="ECO:0000256" key="2">
    <source>
        <dbReference type="ARBA" id="ARBA00022603"/>
    </source>
</evidence>
<dbReference type="PANTHER" id="PTHR43591">
    <property type="entry name" value="METHYLTRANSFERASE"/>
    <property type="match status" value="1"/>
</dbReference>
<organism evidence="5 6">
    <name type="scientific">Pontimicrobium aquaticum</name>
    <dbReference type="NCBI Taxonomy" id="2565367"/>
    <lineage>
        <taxon>Bacteria</taxon>
        <taxon>Pseudomonadati</taxon>
        <taxon>Bacteroidota</taxon>
        <taxon>Flavobacteriia</taxon>
        <taxon>Flavobacteriales</taxon>
        <taxon>Flavobacteriaceae</taxon>
        <taxon>Pontimicrobium</taxon>
    </lineage>
</organism>
<dbReference type="RefSeq" id="WP_136839887.1">
    <property type="nucleotide sequence ID" value="NZ_SUPL01000001.1"/>
</dbReference>
<dbReference type="CDD" id="cd02440">
    <property type="entry name" value="AdoMet_MTases"/>
    <property type="match status" value="1"/>
</dbReference>
<dbReference type="AlphaFoldDB" id="A0A4U0F077"/>
<comment type="caution">
    <text evidence="5">The sequence shown here is derived from an EMBL/GenBank/DDBJ whole genome shotgun (WGS) entry which is preliminary data.</text>
</comment>
<evidence type="ECO:0000313" key="6">
    <source>
        <dbReference type="Proteomes" id="UP000307657"/>
    </source>
</evidence>
<dbReference type="SUPFAM" id="SSF53335">
    <property type="entry name" value="S-adenosyl-L-methionine-dependent methyltransferases"/>
    <property type="match status" value="1"/>
</dbReference>
<dbReference type="PROSITE" id="PS51608">
    <property type="entry name" value="SAM_MT_UBIE"/>
    <property type="match status" value="1"/>
</dbReference>
<reference evidence="5 6" key="1">
    <citation type="submission" date="2019-04" db="EMBL/GenBank/DDBJ databases">
        <title>Lacinutrix sp. nov., isolated from marine water.</title>
        <authorList>
            <person name="Kim W."/>
        </authorList>
    </citation>
    <scope>NUCLEOTIDE SEQUENCE [LARGE SCALE GENOMIC DNA]</scope>
    <source>
        <strain evidence="5 6">CAU 1491</strain>
    </source>
</reference>
<keyword evidence="6" id="KW-1185">Reference proteome</keyword>
<keyword evidence="3 5" id="KW-0808">Transferase</keyword>
<dbReference type="PANTHER" id="PTHR43591:SF24">
    <property type="entry name" value="2-METHOXY-6-POLYPRENYL-1,4-BENZOQUINOL METHYLASE, MITOCHONDRIAL"/>
    <property type="match status" value="1"/>
</dbReference>
<dbReference type="GO" id="GO:0032259">
    <property type="term" value="P:methylation"/>
    <property type="evidence" value="ECO:0007669"/>
    <property type="project" value="UniProtKB-KW"/>
</dbReference>
<keyword evidence="4" id="KW-0949">S-adenosyl-L-methionine</keyword>
<dbReference type="Pfam" id="PF01209">
    <property type="entry name" value="Ubie_methyltran"/>
    <property type="match status" value="1"/>
</dbReference>
<dbReference type="InterPro" id="IPR029063">
    <property type="entry name" value="SAM-dependent_MTases_sf"/>
</dbReference>
<keyword evidence="2 5" id="KW-0489">Methyltransferase</keyword>
<keyword evidence="1" id="KW-0474">Menaquinone biosynthesis</keyword>
<proteinExistence type="predicted"/>
<gene>
    <name evidence="5" type="ORF">E5167_00375</name>
</gene>
<evidence type="ECO:0000256" key="1">
    <source>
        <dbReference type="ARBA" id="ARBA00022428"/>
    </source>
</evidence>
<dbReference type="EMBL" id="SUPL01000001">
    <property type="protein sequence ID" value="TJY37743.1"/>
    <property type="molecule type" value="Genomic_DNA"/>
</dbReference>
<dbReference type="GO" id="GO:0008168">
    <property type="term" value="F:methyltransferase activity"/>
    <property type="evidence" value="ECO:0007669"/>
    <property type="project" value="UniProtKB-KW"/>
</dbReference>
<dbReference type="InterPro" id="IPR004033">
    <property type="entry name" value="UbiE/COQ5_MeTrFase"/>
</dbReference>
<evidence type="ECO:0000256" key="3">
    <source>
        <dbReference type="ARBA" id="ARBA00022679"/>
    </source>
</evidence>
<sequence>MSNLYNPKFVEDLFDRMSGSYELMNYYSSFGFSDKWRKQFVNEIDIKKSKLTIVDLMSGMGECWKFILPKIGEDSTLIALDFSSEMVNKSKKRKEKHSNKKIEILEENVFKNSIKTNIADIVYSGFGLKTFNEEQLNLLAEEIKRILKTNGRFSLIDVSVPENKILKILYLFYLKNVIPLIGKLFLSNPETYKMLGVYTNNFKNSIKTKEIFENHGLHVEYIEYFYGCATGIKGLKKE</sequence>
<dbReference type="GO" id="GO:0009234">
    <property type="term" value="P:menaquinone biosynthetic process"/>
    <property type="evidence" value="ECO:0007669"/>
    <property type="project" value="UniProtKB-KW"/>
</dbReference>
<dbReference type="Proteomes" id="UP000307657">
    <property type="component" value="Unassembled WGS sequence"/>
</dbReference>